<dbReference type="PANTHER" id="PTHR31219:SF2">
    <property type="entry name" value="RNA LIGASE 1"/>
    <property type="match status" value="1"/>
</dbReference>
<dbReference type="GO" id="GO:0042245">
    <property type="term" value="P:RNA repair"/>
    <property type="evidence" value="ECO:0007669"/>
    <property type="project" value="UniProtKB-KW"/>
</dbReference>
<dbReference type="PANTHER" id="PTHR31219">
    <property type="entry name" value="CHROMOSOME 28 C12ORF29 HOMOLOG"/>
    <property type="match status" value="1"/>
</dbReference>
<accession>T1JKY1</accession>
<comment type="catalytic activity">
    <reaction evidence="8">
        <text>ATP + (ribonucleotide)n-3'-hydroxyl + 5'-phospho-(ribonucleotide)m = (ribonucleotide)n+m + AMP + diphosphate.</text>
        <dbReference type="EC" id="6.5.1.3"/>
    </reaction>
</comment>
<evidence type="ECO:0000256" key="6">
    <source>
        <dbReference type="ARBA" id="ARBA00022800"/>
    </source>
</evidence>
<dbReference type="GO" id="GO:0005524">
    <property type="term" value="F:ATP binding"/>
    <property type="evidence" value="ECO:0007669"/>
    <property type="project" value="UniProtKB-KW"/>
</dbReference>
<evidence type="ECO:0000256" key="5">
    <source>
        <dbReference type="ARBA" id="ARBA00022741"/>
    </source>
</evidence>
<reference evidence="13" key="1">
    <citation type="submission" date="2011-05" db="EMBL/GenBank/DDBJ databases">
        <authorList>
            <person name="Richards S.R."/>
            <person name="Qu J."/>
            <person name="Jiang H."/>
            <person name="Jhangiani S.N."/>
            <person name="Agravi P."/>
            <person name="Goodspeed R."/>
            <person name="Gross S."/>
            <person name="Mandapat C."/>
            <person name="Jackson L."/>
            <person name="Mathew T."/>
            <person name="Pu L."/>
            <person name="Thornton R."/>
            <person name="Saada N."/>
            <person name="Wilczek-Boney K.B."/>
            <person name="Lee S."/>
            <person name="Kovar C."/>
            <person name="Wu Y."/>
            <person name="Scherer S.E."/>
            <person name="Worley K.C."/>
            <person name="Muzny D.M."/>
            <person name="Gibbs R."/>
        </authorList>
    </citation>
    <scope>NUCLEOTIDE SEQUENCE</scope>
    <source>
        <strain evidence="13">Brora</strain>
    </source>
</reference>
<evidence type="ECO:0000256" key="10">
    <source>
        <dbReference type="ARBA" id="ARBA00035432"/>
    </source>
</evidence>
<evidence type="ECO:0000256" key="2">
    <source>
        <dbReference type="ARBA" id="ARBA00001946"/>
    </source>
</evidence>
<keyword evidence="6" id="KW-0692">RNA repair</keyword>
<evidence type="ECO:0000256" key="1">
    <source>
        <dbReference type="ARBA" id="ARBA00001936"/>
    </source>
</evidence>
<dbReference type="InterPro" id="IPR041211">
    <property type="entry name" value="RLIG1"/>
</dbReference>
<dbReference type="AlphaFoldDB" id="T1JKY1"/>
<comment type="cofactor">
    <cofactor evidence="2">
        <name>Mg(2+)</name>
        <dbReference type="ChEBI" id="CHEBI:18420"/>
    </cofactor>
</comment>
<dbReference type="EC" id="6.5.1.3" evidence="3"/>
<sequence>MVGAMASLCNVQQKIPCLFEIEVQESKKSTKWNYDTVQVSATDLVTSEARIHLPTSVITEKIDGTSCFVTPFRDKCWLWVRRDRKPTKNGVKRFKLWKKKHETEFEWNSEKDFKELPANWIPMLNISKDTDGKPLPLPYGHIPGWIPIEATSRTHCWHLSAVDLDEGLILILKLSGNDDFSLEFSIVRLNSLEGKTLELIGTNINGNPYGLGSTTNPFHVYIEHGVIPVVCDVPIESREIINWFESENGQVEGLVWHTTSGKMFKVHRYHFGLHWPLPSPKLSRHSVRVSFDESVEQTSCDLINLISKNRSAHSLPLCEFVSHLFQDENEFDVSATLWCFQCSWESGDQLGNNLTNCADEDVDDIKLDVSVNNPIRNPVCKGKYQPGLYDRKIGYEILKKDCYESACPTTGGQSGRCAQWIFYLDGFVHNMTFFCAVSTEVGCFTQSLDGGYALEACLCNDKHWCNAGDRIRASFLIVIVISILNYLI</sequence>
<dbReference type="EMBL" id="JH432130">
    <property type="status" value="NOT_ANNOTATED_CDS"/>
    <property type="molecule type" value="Genomic_DNA"/>
</dbReference>
<protein>
    <recommendedName>
        <fullName evidence="9">RNA ligase 1</fullName>
        <ecNumber evidence="3">6.5.1.3</ecNumber>
    </recommendedName>
    <alternativeName>
        <fullName evidence="10">RNA ligase</fullName>
    </alternativeName>
</protein>
<dbReference type="GO" id="GO:0000302">
    <property type="term" value="P:response to reactive oxygen species"/>
    <property type="evidence" value="ECO:0007669"/>
    <property type="project" value="InterPro"/>
</dbReference>
<dbReference type="HOGENOM" id="CLU_559378_0_0_1"/>
<keyword evidence="4" id="KW-0436">Ligase</keyword>
<dbReference type="GO" id="GO:0003972">
    <property type="term" value="F:RNA ligase (ATP) activity"/>
    <property type="evidence" value="ECO:0007669"/>
    <property type="project" value="UniProtKB-EC"/>
</dbReference>
<evidence type="ECO:0000313" key="12">
    <source>
        <dbReference type="EnsemblMetazoa" id="SMAR014511-PA"/>
    </source>
</evidence>
<name>T1JKY1_STRMM</name>
<organism evidence="12 13">
    <name type="scientific">Strigamia maritima</name>
    <name type="common">European centipede</name>
    <name type="synonym">Geophilus maritimus</name>
    <dbReference type="NCBI Taxonomy" id="126957"/>
    <lineage>
        <taxon>Eukaryota</taxon>
        <taxon>Metazoa</taxon>
        <taxon>Ecdysozoa</taxon>
        <taxon>Arthropoda</taxon>
        <taxon>Myriapoda</taxon>
        <taxon>Chilopoda</taxon>
        <taxon>Pleurostigmophora</taxon>
        <taxon>Geophilomorpha</taxon>
        <taxon>Linotaeniidae</taxon>
        <taxon>Strigamia</taxon>
    </lineage>
</organism>
<proteinExistence type="predicted"/>
<dbReference type="Proteomes" id="UP000014500">
    <property type="component" value="Unassembled WGS sequence"/>
</dbReference>
<keyword evidence="5" id="KW-0547">Nucleotide-binding</keyword>
<reference evidence="12" key="2">
    <citation type="submission" date="2015-02" db="UniProtKB">
        <authorList>
            <consortium name="EnsemblMetazoa"/>
        </authorList>
    </citation>
    <scope>IDENTIFICATION</scope>
</reference>
<evidence type="ECO:0000256" key="4">
    <source>
        <dbReference type="ARBA" id="ARBA00022598"/>
    </source>
</evidence>
<evidence type="ECO:0000256" key="9">
    <source>
        <dbReference type="ARBA" id="ARBA00035168"/>
    </source>
</evidence>
<evidence type="ECO:0000256" key="11">
    <source>
        <dbReference type="ARBA" id="ARBA00045151"/>
    </source>
</evidence>
<dbReference type="EnsemblMetazoa" id="SMAR014511-RA">
    <property type="protein sequence ID" value="SMAR014511-PA"/>
    <property type="gene ID" value="SMAR014511"/>
</dbReference>
<comment type="cofactor">
    <cofactor evidence="1">
        <name>Mn(2+)</name>
        <dbReference type="ChEBI" id="CHEBI:29035"/>
    </cofactor>
</comment>
<dbReference type="Pfam" id="PF17720">
    <property type="entry name" value="RLIG1"/>
    <property type="match status" value="1"/>
</dbReference>
<comment type="function">
    <text evidence="11">Functions as an RNA ligase, in vitro. The ligation reaction entails three nucleotidyl transfer steps. In the first step, the RNA ligase reacts with ATP in the absence of nucleic acid to form a covalent ligase-AMP intermediate and release pyrophosphate. In step 2, the ligase-AMP binds to the nucleic acid and transfers the adenylate to the 5'-PO4 terminus to form an adenylylated intermediate. In step 3, the RNA ligase directs the attack of the 3'-OH on the 5'-phosphoanhydride linkage, resulting in a repaired 3'-5' phosphodiester and release of AMP. Exhibits selectivity for single-stranded RNA substrates and may not have nick-sealing activity on double-stranded DNA-RNA hybrids. May play a role in maintaining RNA integrity under stress conditions, for example in response to reactive oxygen species (ROS).</text>
</comment>
<evidence type="ECO:0000256" key="8">
    <source>
        <dbReference type="ARBA" id="ARBA00034038"/>
    </source>
</evidence>
<evidence type="ECO:0000256" key="3">
    <source>
        <dbReference type="ARBA" id="ARBA00012724"/>
    </source>
</evidence>
<evidence type="ECO:0000313" key="13">
    <source>
        <dbReference type="Proteomes" id="UP000014500"/>
    </source>
</evidence>
<dbReference type="PhylomeDB" id="T1JKY1"/>
<dbReference type="eggNOG" id="ENOG502QWBV">
    <property type="taxonomic scope" value="Eukaryota"/>
</dbReference>
<evidence type="ECO:0000256" key="7">
    <source>
        <dbReference type="ARBA" id="ARBA00022840"/>
    </source>
</evidence>
<keyword evidence="7" id="KW-0067">ATP-binding</keyword>
<keyword evidence="13" id="KW-1185">Reference proteome</keyword>